<keyword evidence="9" id="KW-1185">Reference proteome</keyword>
<reference evidence="8" key="1">
    <citation type="submission" date="2022-04" db="EMBL/GenBank/DDBJ databases">
        <title>Carnegiea gigantea Genome sequencing and assembly v2.</title>
        <authorList>
            <person name="Copetti D."/>
            <person name="Sanderson M.J."/>
            <person name="Burquez A."/>
            <person name="Wojciechowski M.F."/>
        </authorList>
    </citation>
    <scope>NUCLEOTIDE SEQUENCE</scope>
    <source>
        <strain evidence="8">SGP5-SGP5p</strain>
        <tissue evidence="8">Aerial part</tissue>
    </source>
</reference>
<evidence type="ECO:0000256" key="4">
    <source>
        <dbReference type="ARBA" id="ARBA00022989"/>
    </source>
</evidence>
<feature type="transmembrane region" description="Helical" evidence="6">
    <location>
        <begin position="307"/>
        <end position="329"/>
    </location>
</feature>
<dbReference type="GO" id="GO:0016020">
    <property type="term" value="C:membrane"/>
    <property type="evidence" value="ECO:0007669"/>
    <property type="project" value="UniProtKB-SubCell"/>
</dbReference>
<keyword evidence="3 6" id="KW-0812">Transmembrane</keyword>
<evidence type="ECO:0000256" key="2">
    <source>
        <dbReference type="ARBA" id="ARBA00005982"/>
    </source>
</evidence>
<evidence type="ECO:0000313" key="9">
    <source>
        <dbReference type="Proteomes" id="UP001153076"/>
    </source>
</evidence>
<accession>A0A9Q1JUZ1</accession>
<comment type="caution">
    <text evidence="8">The sequence shown here is derived from an EMBL/GenBank/DDBJ whole genome shotgun (WGS) entry which is preliminary data.</text>
</comment>
<keyword evidence="4 6" id="KW-1133">Transmembrane helix</keyword>
<dbReference type="Gene3D" id="1.20.1250.20">
    <property type="entry name" value="MFS general substrate transporter like domains"/>
    <property type="match status" value="1"/>
</dbReference>
<feature type="transmembrane region" description="Helical" evidence="6">
    <location>
        <begin position="349"/>
        <end position="369"/>
    </location>
</feature>
<feature type="transmembrane region" description="Helical" evidence="6">
    <location>
        <begin position="389"/>
        <end position="409"/>
    </location>
</feature>
<feature type="chain" id="PRO_5040216241" evidence="7">
    <location>
        <begin position="23"/>
        <end position="537"/>
    </location>
</feature>
<dbReference type="Proteomes" id="UP001153076">
    <property type="component" value="Unassembled WGS sequence"/>
</dbReference>
<dbReference type="InterPro" id="IPR000109">
    <property type="entry name" value="POT_fam"/>
</dbReference>
<organism evidence="8 9">
    <name type="scientific">Carnegiea gigantea</name>
    <dbReference type="NCBI Taxonomy" id="171969"/>
    <lineage>
        <taxon>Eukaryota</taxon>
        <taxon>Viridiplantae</taxon>
        <taxon>Streptophyta</taxon>
        <taxon>Embryophyta</taxon>
        <taxon>Tracheophyta</taxon>
        <taxon>Spermatophyta</taxon>
        <taxon>Magnoliopsida</taxon>
        <taxon>eudicotyledons</taxon>
        <taxon>Gunneridae</taxon>
        <taxon>Pentapetalae</taxon>
        <taxon>Caryophyllales</taxon>
        <taxon>Cactineae</taxon>
        <taxon>Cactaceae</taxon>
        <taxon>Cactoideae</taxon>
        <taxon>Echinocereeae</taxon>
        <taxon>Carnegiea</taxon>
    </lineage>
</organism>
<name>A0A9Q1JUZ1_9CARY</name>
<feature type="transmembrane region" description="Helical" evidence="6">
    <location>
        <begin position="460"/>
        <end position="486"/>
    </location>
</feature>
<gene>
    <name evidence="8" type="ORF">Cgig2_004453</name>
</gene>
<protein>
    <submittedName>
        <fullName evidence="8">Uncharacterized protein</fullName>
    </submittedName>
</protein>
<feature type="transmembrane region" description="Helical" evidence="6">
    <location>
        <begin position="506"/>
        <end position="524"/>
    </location>
</feature>
<sequence length="537" mass="59708">MIRSSMKTLLCLLLINKDPCMFTNVVIAGMERFAFKGVASNLVTYLTDVVNMSNSAAAKTVNSWCGLTSIMPLLVAPLANSLWDHYSTTLAFSFFYILGLAALTSSTLSWAWPVHISKSASTFFTFWSLCLISLGLGGYNPSLQAFGADQLGEEEDLCCNQTDKKMRSKRTLFFTWWYFGVCSGSLLGVTIMSYIQDTLGWSLGFAVPTLVMVASIMLFSCGTKSYAYNPARVALDNPKPFHSMVHCLKIAISRVFKCGIGESDHKVGLPELEMQENQLSSQKLVGIKVFNGEDSSSSVTLLDHVKVILRLLPMWTMLLMFAVIFQQPATFFTKQGMTMRRNIGTTFKIPPATLQGSITISIILLMPLYDKILVPLARIITRDDGAITVMQRMGVGMVLSVVAMIIAALTEEKRLRTPSMSIFWLLPQYVLLGISDIFTVVGMQEFFYGEVPIKMKTMGIALYTSVFGVGSFLSALMISLIEFFTTKGGKQSWFSDDMTKARLDKYYWLLAISSTMSLILYVILCRFHKSRSALANE</sequence>
<evidence type="ECO:0000256" key="3">
    <source>
        <dbReference type="ARBA" id="ARBA00022692"/>
    </source>
</evidence>
<dbReference type="PANTHER" id="PTHR11654">
    <property type="entry name" value="OLIGOPEPTIDE TRANSPORTER-RELATED"/>
    <property type="match status" value="1"/>
</dbReference>
<feature type="transmembrane region" description="Helical" evidence="6">
    <location>
        <begin position="429"/>
        <end position="448"/>
    </location>
</feature>
<comment type="subcellular location">
    <subcellularLocation>
        <location evidence="1">Membrane</location>
        <topology evidence="1">Multi-pass membrane protein</topology>
    </subcellularLocation>
</comment>
<dbReference type="GO" id="GO:0022857">
    <property type="term" value="F:transmembrane transporter activity"/>
    <property type="evidence" value="ECO:0007669"/>
    <property type="project" value="InterPro"/>
</dbReference>
<keyword evidence="7" id="KW-0732">Signal</keyword>
<dbReference type="InterPro" id="IPR036259">
    <property type="entry name" value="MFS_trans_sf"/>
</dbReference>
<dbReference type="Pfam" id="PF00854">
    <property type="entry name" value="PTR2"/>
    <property type="match status" value="1"/>
</dbReference>
<evidence type="ECO:0000256" key="5">
    <source>
        <dbReference type="ARBA" id="ARBA00023136"/>
    </source>
</evidence>
<feature type="transmembrane region" description="Helical" evidence="6">
    <location>
        <begin position="201"/>
        <end position="222"/>
    </location>
</feature>
<feature type="transmembrane region" description="Helical" evidence="6">
    <location>
        <begin position="174"/>
        <end position="195"/>
    </location>
</feature>
<dbReference type="OrthoDB" id="8904098at2759"/>
<evidence type="ECO:0000313" key="8">
    <source>
        <dbReference type="EMBL" id="KAJ8431421.1"/>
    </source>
</evidence>
<dbReference type="EMBL" id="JAKOGI010000689">
    <property type="protein sequence ID" value="KAJ8431421.1"/>
    <property type="molecule type" value="Genomic_DNA"/>
</dbReference>
<proteinExistence type="inferred from homology"/>
<dbReference type="AlphaFoldDB" id="A0A9Q1JUZ1"/>
<evidence type="ECO:0000256" key="6">
    <source>
        <dbReference type="SAM" id="Phobius"/>
    </source>
</evidence>
<feature type="signal peptide" evidence="7">
    <location>
        <begin position="1"/>
        <end position="22"/>
    </location>
</feature>
<feature type="transmembrane region" description="Helical" evidence="6">
    <location>
        <begin position="119"/>
        <end position="139"/>
    </location>
</feature>
<comment type="similarity">
    <text evidence="2">Belongs to the major facilitator superfamily. Proton-dependent oligopeptide transporter (POT/PTR) (TC 2.A.17) family.</text>
</comment>
<evidence type="ECO:0000256" key="1">
    <source>
        <dbReference type="ARBA" id="ARBA00004141"/>
    </source>
</evidence>
<dbReference type="SUPFAM" id="SSF103473">
    <property type="entry name" value="MFS general substrate transporter"/>
    <property type="match status" value="2"/>
</dbReference>
<evidence type="ECO:0000256" key="7">
    <source>
        <dbReference type="SAM" id="SignalP"/>
    </source>
</evidence>
<feature type="transmembrane region" description="Helical" evidence="6">
    <location>
        <begin position="90"/>
        <end position="113"/>
    </location>
</feature>
<keyword evidence="5 6" id="KW-0472">Membrane</keyword>